<accession>A0ABY9VFH4</accession>
<name>A0ABY9VFH4_9BACI</name>
<evidence type="ECO:0000313" key="3">
    <source>
        <dbReference type="EMBL" id="WNF22676.1"/>
    </source>
</evidence>
<evidence type="ECO:0000259" key="2">
    <source>
        <dbReference type="Pfam" id="PF17936"/>
    </source>
</evidence>
<dbReference type="Gene3D" id="2.60.40.10">
    <property type="entry name" value="Immunoglobulins"/>
    <property type="match status" value="1"/>
</dbReference>
<gene>
    <name evidence="3" type="ORF">RH061_21385</name>
</gene>
<dbReference type="InterPro" id="IPR041498">
    <property type="entry name" value="Big_6"/>
</dbReference>
<feature type="chain" id="PRO_5046055763" evidence="1">
    <location>
        <begin position="25"/>
        <end position="280"/>
    </location>
</feature>
<reference evidence="3 4" key="1">
    <citation type="submission" date="2023-09" db="EMBL/GenBank/DDBJ databases">
        <title>Microbial mechanism of fulvic acid promoting antimony reduction mineralization in rice fields.</title>
        <authorList>
            <person name="Chen G."/>
            <person name="Lan J."/>
        </authorList>
    </citation>
    <scope>NUCLEOTIDE SEQUENCE [LARGE SCALE GENOMIC DNA]</scope>
    <source>
        <strain evidence="3 4">PS1</strain>
    </source>
</reference>
<protein>
    <submittedName>
        <fullName evidence="3">Ig-like domain-containing protein</fullName>
    </submittedName>
</protein>
<keyword evidence="1" id="KW-0732">Signal</keyword>
<sequence length="280" mass="30226">MTKKYIILCLSFFLILLIGNSAFAEEPNEIVVKEIGSNYILGTYLGEDTISVFSGEYLLGQGKAVNNTLKINFSQQISGNSKLTLKAESTGVTTDTVYTPAVLNKIEDKRKVVSGQTVPGATITASANGKGLSLKRFNKADGTFEFKPSPLLKYKSTVKVVALIDGIKNVGSAQVIASAAPSKPKVNTVTNKTNYISGYAEPYSEVNIMIGKSRYTVRAYSTGYFKRYLPNKKPLSAGTVVSVYATADRYKSKSGIVTVKVADKIPPAAPRVNKKPISRL</sequence>
<organism evidence="3 4">
    <name type="scientific">Mesobacillus jeotgali</name>
    <dbReference type="NCBI Taxonomy" id="129985"/>
    <lineage>
        <taxon>Bacteria</taxon>
        <taxon>Bacillati</taxon>
        <taxon>Bacillota</taxon>
        <taxon>Bacilli</taxon>
        <taxon>Bacillales</taxon>
        <taxon>Bacillaceae</taxon>
        <taxon>Mesobacillus</taxon>
    </lineage>
</organism>
<evidence type="ECO:0000256" key="1">
    <source>
        <dbReference type="SAM" id="SignalP"/>
    </source>
</evidence>
<dbReference type="EMBL" id="CP134494">
    <property type="protein sequence ID" value="WNF22676.1"/>
    <property type="molecule type" value="Genomic_DNA"/>
</dbReference>
<proteinExistence type="predicted"/>
<dbReference type="RefSeq" id="WP_311072778.1">
    <property type="nucleotide sequence ID" value="NZ_CP134494.1"/>
</dbReference>
<keyword evidence="4" id="KW-1185">Reference proteome</keyword>
<dbReference type="Proteomes" id="UP001303324">
    <property type="component" value="Chromosome"/>
</dbReference>
<feature type="domain" description="Bacterial Ig" evidence="2">
    <location>
        <begin position="180"/>
        <end position="263"/>
    </location>
</feature>
<evidence type="ECO:0000313" key="4">
    <source>
        <dbReference type="Proteomes" id="UP001303324"/>
    </source>
</evidence>
<dbReference type="Pfam" id="PF17936">
    <property type="entry name" value="Big_6"/>
    <property type="match status" value="1"/>
</dbReference>
<feature type="signal peptide" evidence="1">
    <location>
        <begin position="1"/>
        <end position="24"/>
    </location>
</feature>
<dbReference type="InterPro" id="IPR013783">
    <property type="entry name" value="Ig-like_fold"/>
</dbReference>